<dbReference type="RefSeq" id="WP_103683221.1">
    <property type="nucleotide sequence ID" value="NZ_PQGG01000009.1"/>
</dbReference>
<protein>
    <submittedName>
        <fullName evidence="2">ABC transporter substrate-binding protein</fullName>
    </submittedName>
</protein>
<dbReference type="Gene3D" id="3.40.190.10">
    <property type="entry name" value="Periplasmic binding protein-like II"/>
    <property type="match status" value="2"/>
</dbReference>
<organism evidence="2 3">
    <name type="scientific">Zhongshania marina</name>
    <dbReference type="NCBI Taxonomy" id="2304603"/>
    <lineage>
        <taxon>Bacteria</taxon>
        <taxon>Pseudomonadati</taxon>
        <taxon>Pseudomonadota</taxon>
        <taxon>Gammaproteobacteria</taxon>
        <taxon>Cellvibrionales</taxon>
        <taxon>Spongiibacteraceae</taxon>
        <taxon>Zhongshania</taxon>
    </lineage>
</organism>
<dbReference type="AlphaFoldDB" id="A0A2S4HJ49"/>
<dbReference type="InterPro" id="IPR015168">
    <property type="entry name" value="SsuA/THI5"/>
</dbReference>
<sequence length="362" mass="40568">MLIYFRFCKAMTHRIVGINFAVLLLSLSLVSFSSFGAAEVLRVGALKYGTVNWELDVIKRHGLDKKHGFQLEVLELGSPHATVVALQGGRVDLIVNDWVWVNKQKNTQRDYGYSPYSTEIGGMVVAADSGIHSFADLRGKRIGVAGGPVDKGWLLFRAYSKEKLGVDLAEISKVKYAAPPLLNHLLLNGQLDAVINYWHYNARLLGEGMRSLVSTEQLLNALGFDKKVPMLGWVFDRAQAESRRGLMNAFFAASFEAKALLARSDEEWDTIRPLLKATNDQVFVALRDAYRSGIPDALSQEDAQAIRKIYDILYPPLNQGVAAESDTPVMLRAKNSEPSKRNNNNKFDEGMFWWQFLRPQES</sequence>
<dbReference type="Pfam" id="PF09084">
    <property type="entry name" value="NMT1"/>
    <property type="match status" value="1"/>
</dbReference>
<gene>
    <name evidence="2" type="ORF">C0068_04065</name>
</gene>
<reference evidence="2" key="1">
    <citation type="submission" date="2018-01" db="EMBL/GenBank/DDBJ databases">
        <authorList>
            <person name="Yu X.-D."/>
        </authorList>
    </citation>
    <scope>NUCLEOTIDE SEQUENCE</scope>
    <source>
        <strain evidence="2">ZX-21</strain>
    </source>
</reference>
<proteinExistence type="predicted"/>
<dbReference type="PANTHER" id="PTHR30024:SF48">
    <property type="entry name" value="ABC TRANSPORTER SUBSTRATE-BINDING PROTEIN"/>
    <property type="match status" value="1"/>
</dbReference>
<dbReference type="SUPFAM" id="SSF53850">
    <property type="entry name" value="Periplasmic binding protein-like II"/>
    <property type="match status" value="1"/>
</dbReference>
<evidence type="ECO:0000259" key="1">
    <source>
        <dbReference type="Pfam" id="PF09084"/>
    </source>
</evidence>
<evidence type="ECO:0000313" key="3">
    <source>
        <dbReference type="Proteomes" id="UP000237222"/>
    </source>
</evidence>
<feature type="domain" description="SsuA/THI5-like" evidence="1">
    <location>
        <begin position="116"/>
        <end position="199"/>
    </location>
</feature>
<evidence type="ECO:0000313" key="2">
    <source>
        <dbReference type="EMBL" id="POP54022.1"/>
    </source>
</evidence>
<dbReference type="Proteomes" id="UP000237222">
    <property type="component" value="Unassembled WGS sequence"/>
</dbReference>
<dbReference type="PANTHER" id="PTHR30024">
    <property type="entry name" value="ALIPHATIC SULFONATES-BINDING PROTEIN-RELATED"/>
    <property type="match status" value="1"/>
</dbReference>
<dbReference type="EMBL" id="PQGG01000009">
    <property type="protein sequence ID" value="POP54022.1"/>
    <property type="molecule type" value="Genomic_DNA"/>
</dbReference>
<comment type="caution">
    <text evidence="2">The sequence shown here is derived from an EMBL/GenBank/DDBJ whole genome shotgun (WGS) entry which is preliminary data.</text>
</comment>
<name>A0A2S4HJ49_9GAMM</name>
<accession>A0A2S4HJ49</accession>